<dbReference type="GO" id="GO:0005737">
    <property type="term" value="C:cytoplasm"/>
    <property type="evidence" value="ECO:0007669"/>
    <property type="project" value="TreeGrafter"/>
</dbReference>
<evidence type="ECO:0000256" key="3">
    <source>
        <dbReference type="ARBA" id="ARBA00022723"/>
    </source>
</evidence>
<dbReference type="Pfam" id="PF08245">
    <property type="entry name" value="Mur_ligase_M"/>
    <property type="match status" value="1"/>
</dbReference>
<dbReference type="InterPro" id="IPR013221">
    <property type="entry name" value="Mur_ligase_cen"/>
</dbReference>
<dbReference type="Gene3D" id="3.40.1190.10">
    <property type="entry name" value="Mur-like, catalytic domain"/>
    <property type="match status" value="1"/>
</dbReference>
<evidence type="ECO:0000256" key="6">
    <source>
        <dbReference type="ARBA" id="ARBA00022842"/>
    </source>
</evidence>
<evidence type="ECO:0000313" key="9">
    <source>
        <dbReference type="Proteomes" id="UP001154282"/>
    </source>
</evidence>
<accession>A0AAV0N5K8</accession>
<evidence type="ECO:0000256" key="1">
    <source>
        <dbReference type="ARBA" id="ARBA00008276"/>
    </source>
</evidence>
<dbReference type="EMBL" id="CAMGYJ010000008">
    <property type="protein sequence ID" value="CAI0453847.1"/>
    <property type="molecule type" value="Genomic_DNA"/>
</dbReference>
<dbReference type="InterPro" id="IPR036615">
    <property type="entry name" value="Mur_ligase_C_dom_sf"/>
</dbReference>
<protein>
    <recommendedName>
        <fullName evidence="7">Mur ligase central domain-containing protein</fullName>
    </recommendedName>
</protein>
<dbReference type="GO" id="GO:0005524">
    <property type="term" value="F:ATP binding"/>
    <property type="evidence" value="ECO:0007669"/>
    <property type="project" value="UniProtKB-KW"/>
</dbReference>
<dbReference type="PANTHER" id="PTHR11136:SF0">
    <property type="entry name" value="DIHYDROFOLATE SYNTHETASE-RELATED"/>
    <property type="match status" value="1"/>
</dbReference>
<dbReference type="GO" id="GO:0046872">
    <property type="term" value="F:metal ion binding"/>
    <property type="evidence" value="ECO:0007669"/>
    <property type="project" value="UniProtKB-KW"/>
</dbReference>
<gene>
    <name evidence="8" type="ORF">LITE_LOCUS31749</name>
</gene>
<dbReference type="GO" id="GO:0004326">
    <property type="term" value="F:tetrahydrofolylpolyglutamate synthase activity"/>
    <property type="evidence" value="ECO:0007669"/>
    <property type="project" value="InterPro"/>
</dbReference>
<dbReference type="InterPro" id="IPR018109">
    <property type="entry name" value="Folylpolyglutamate_synth_CS"/>
</dbReference>
<dbReference type="SUPFAM" id="SSF53244">
    <property type="entry name" value="MurD-like peptide ligases, peptide-binding domain"/>
    <property type="match status" value="1"/>
</dbReference>
<dbReference type="AlphaFoldDB" id="A0AAV0N5K8"/>
<evidence type="ECO:0000256" key="2">
    <source>
        <dbReference type="ARBA" id="ARBA00022598"/>
    </source>
</evidence>
<proteinExistence type="inferred from homology"/>
<dbReference type="PANTHER" id="PTHR11136">
    <property type="entry name" value="FOLYLPOLYGLUTAMATE SYNTHASE-RELATED"/>
    <property type="match status" value="1"/>
</dbReference>
<dbReference type="InterPro" id="IPR001645">
    <property type="entry name" value="Folylpolyglutamate_synth"/>
</dbReference>
<dbReference type="Gene3D" id="3.90.190.20">
    <property type="entry name" value="Mur ligase, C-terminal domain"/>
    <property type="match status" value="1"/>
</dbReference>
<evidence type="ECO:0000256" key="5">
    <source>
        <dbReference type="ARBA" id="ARBA00022840"/>
    </source>
</evidence>
<evidence type="ECO:0000313" key="8">
    <source>
        <dbReference type="EMBL" id="CAI0453847.1"/>
    </source>
</evidence>
<evidence type="ECO:0000259" key="7">
    <source>
        <dbReference type="Pfam" id="PF08245"/>
    </source>
</evidence>
<keyword evidence="9" id="KW-1185">Reference proteome</keyword>
<dbReference type="Proteomes" id="UP001154282">
    <property type="component" value="Unassembled WGS sequence"/>
</dbReference>
<dbReference type="PROSITE" id="PS01011">
    <property type="entry name" value="FOLYLPOLYGLU_SYNT_1"/>
    <property type="match status" value="1"/>
</dbReference>
<name>A0AAV0N5K8_9ROSI</name>
<comment type="similarity">
    <text evidence="1">Belongs to the folylpolyglutamate synthase family.</text>
</comment>
<keyword evidence="6" id="KW-0460">Magnesium</keyword>
<keyword evidence="3" id="KW-0479">Metal-binding</keyword>
<dbReference type="PROSITE" id="PS01012">
    <property type="entry name" value="FOLYLPOLYGLU_SYNT_2"/>
    <property type="match status" value="1"/>
</dbReference>
<comment type="caution">
    <text evidence="8">The sequence shown here is derived from an EMBL/GenBank/DDBJ whole genome shotgun (WGS) entry which is preliminary data.</text>
</comment>
<dbReference type="InterPro" id="IPR036565">
    <property type="entry name" value="Mur-like_cat_sf"/>
</dbReference>
<sequence length="562" mass="60538">MRFPNLFAAQFLAQTSRRRAQRCSNGGSNPSLEMFLGWKQFFATCREEPEELKDFSDYLDSLTNYEKSGVPKDAGTDSDDGLDLGRMRRLMTRLGDPQSKFKVVHIAGTKGKGSTAAFVSNILRAQGYSVGCYTSPHIMSIRERMTVGKSGDPVASKSLNCLFHKIKGQLDEAVQLENGLLTHFEILTATAFALFAEEKSDIAVIEAGLGGARDATNILSSSELAASVITTIGEEHLDALGGSLESIAMAKAGIIKHGVPTVLGGPFLPHIEQIIRDRTSLMYSPVVSASDAGTRSSIKGLSMLDCRPCQVNDLVIQAQGDLQLSLELSDVHLQMLGEHQLQNAVTAACTILCLRNQGWQVSDKSIMSGLENTHLLGRSQFLSSKEADALGLHGTTILVDGAHTKESAKSLMDTIQMAFPDAELAFIVAMARDKNHVAFAKEILSARRLAAVFLTEAEIAGGKSRTTSAEWLRDQWLQACKEVGIKSVQDIVPEEHHQMCSSAMRESMESSTHLVAEKSLAVAVQAAGGILGRRTSAGKKRPGVVVITGSLHAVSSVLRSVQ</sequence>
<dbReference type="NCBIfam" id="TIGR01499">
    <property type="entry name" value="folC"/>
    <property type="match status" value="1"/>
</dbReference>
<dbReference type="FunFam" id="3.40.1190.10:FF:000012">
    <property type="entry name" value="Dihydrofolate synthetase"/>
    <property type="match status" value="1"/>
</dbReference>
<keyword evidence="4" id="KW-0547">Nucleotide-binding</keyword>
<reference evidence="8" key="1">
    <citation type="submission" date="2022-08" db="EMBL/GenBank/DDBJ databases">
        <authorList>
            <person name="Gutierrez-Valencia J."/>
        </authorList>
    </citation>
    <scope>NUCLEOTIDE SEQUENCE</scope>
</reference>
<dbReference type="GO" id="GO:0008841">
    <property type="term" value="F:dihydrofolate synthase activity"/>
    <property type="evidence" value="ECO:0007669"/>
    <property type="project" value="TreeGrafter"/>
</dbReference>
<keyword evidence="2" id="KW-0436">Ligase</keyword>
<evidence type="ECO:0000256" key="4">
    <source>
        <dbReference type="ARBA" id="ARBA00022741"/>
    </source>
</evidence>
<dbReference type="SUPFAM" id="SSF53623">
    <property type="entry name" value="MurD-like peptide ligases, catalytic domain"/>
    <property type="match status" value="1"/>
</dbReference>
<organism evidence="8 9">
    <name type="scientific">Linum tenue</name>
    <dbReference type="NCBI Taxonomy" id="586396"/>
    <lineage>
        <taxon>Eukaryota</taxon>
        <taxon>Viridiplantae</taxon>
        <taxon>Streptophyta</taxon>
        <taxon>Embryophyta</taxon>
        <taxon>Tracheophyta</taxon>
        <taxon>Spermatophyta</taxon>
        <taxon>Magnoliopsida</taxon>
        <taxon>eudicotyledons</taxon>
        <taxon>Gunneridae</taxon>
        <taxon>Pentapetalae</taxon>
        <taxon>rosids</taxon>
        <taxon>fabids</taxon>
        <taxon>Malpighiales</taxon>
        <taxon>Linaceae</taxon>
        <taxon>Linum</taxon>
    </lineage>
</organism>
<feature type="domain" description="Mur ligase central" evidence="7">
    <location>
        <begin position="106"/>
        <end position="350"/>
    </location>
</feature>
<keyword evidence="5" id="KW-0067">ATP-binding</keyword>